<dbReference type="InParanoid" id="A0A6J2YCU5"/>
<feature type="domain" description="Serine aminopeptidase S33" evidence="2">
    <location>
        <begin position="114"/>
        <end position="244"/>
    </location>
</feature>
<dbReference type="GO" id="GO:0047372">
    <property type="term" value="F:monoacylglycerol lipase activity"/>
    <property type="evidence" value="ECO:0007669"/>
    <property type="project" value="TreeGrafter"/>
</dbReference>
<keyword evidence="1" id="KW-1133">Transmembrane helix</keyword>
<dbReference type="InterPro" id="IPR029058">
    <property type="entry name" value="AB_hydrolase_fold"/>
</dbReference>
<dbReference type="Gene3D" id="3.40.50.1820">
    <property type="entry name" value="alpha/beta hydrolase"/>
    <property type="match status" value="1"/>
</dbReference>
<feature type="transmembrane region" description="Helical" evidence="1">
    <location>
        <begin position="7"/>
        <end position="30"/>
    </location>
</feature>
<sequence>MRMYKKLYAGCLTTTLASTFVAFSIIWIIIPLSFRWSLPFQTFMVFIPIESPRNPQFSQPEEVYSIQGVQNFYKTVHDEPRNAQTSIGMWLILHEDDITNTLSVEDVISDSSRDILIYLHGVYANRAKPLHQYSVFRKYFLVIAIDHRGYGDSGGNVDMTETGIVRDHVQLYNWVRSLNPTVDIYYWGHSLGTALTTHTLKVLKEEQNVVPKGLILESPFTSMEDVIRNIVFGKIFEWLAYFESTILQPLRDNQLVFLSYQHITSIDCPIMILHAEDDSVVPYKLGVLLAEIANKTRTANQGDVVFHGFSDDLGHGHDDITRNPGIYRMIEEFKDACEQFGSQ</sequence>
<dbReference type="InterPro" id="IPR022742">
    <property type="entry name" value="Hydrolase_4"/>
</dbReference>
<evidence type="ECO:0000313" key="4">
    <source>
        <dbReference type="RefSeq" id="XP_030761237.1"/>
    </source>
</evidence>
<dbReference type="GO" id="GO:0004622">
    <property type="term" value="F:phosphatidylcholine lysophospholipase activity"/>
    <property type="evidence" value="ECO:0007669"/>
    <property type="project" value="TreeGrafter"/>
</dbReference>
<dbReference type="RefSeq" id="XP_030761237.1">
    <property type="nucleotide sequence ID" value="XM_030905377.1"/>
</dbReference>
<dbReference type="KEGG" id="soy:115886286"/>
<dbReference type="PANTHER" id="PTHR12277">
    <property type="entry name" value="ALPHA/BETA HYDROLASE DOMAIN-CONTAINING PROTEIN"/>
    <property type="match status" value="1"/>
</dbReference>
<dbReference type="GO" id="GO:0052651">
    <property type="term" value="P:monoacylglycerol catabolic process"/>
    <property type="evidence" value="ECO:0007669"/>
    <property type="project" value="TreeGrafter"/>
</dbReference>
<protein>
    <submittedName>
        <fullName evidence="4">Lysophosphatidylserine lipase ABHD12-like</fullName>
    </submittedName>
</protein>
<dbReference type="OrthoDB" id="10249433at2759"/>
<dbReference type="AlphaFoldDB" id="A0A6J2YCU5"/>
<dbReference type="GO" id="GO:0006660">
    <property type="term" value="P:phosphatidylserine catabolic process"/>
    <property type="evidence" value="ECO:0007669"/>
    <property type="project" value="TreeGrafter"/>
</dbReference>
<evidence type="ECO:0000256" key="1">
    <source>
        <dbReference type="SAM" id="Phobius"/>
    </source>
</evidence>
<keyword evidence="1" id="KW-0812">Transmembrane</keyword>
<dbReference type="Pfam" id="PF12146">
    <property type="entry name" value="Hydrolase_4"/>
    <property type="match status" value="1"/>
</dbReference>
<dbReference type="GeneID" id="115886286"/>
<evidence type="ECO:0000259" key="2">
    <source>
        <dbReference type="Pfam" id="PF12146"/>
    </source>
</evidence>
<keyword evidence="1" id="KW-0472">Membrane</keyword>
<dbReference type="GO" id="GO:0005789">
    <property type="term" value="C:endoplasmic reticulum membrane"/>
    <property type="evidence" value="ECO:0007669"/>
    <property type="project" value="TreeGrafter"/>
</dbReference>
<dbReference type="PANTHER" id="PTHR12277:SF194">
    <property type="entry name" value="FI04476P"/>
    <property type="match status" value="1"/>
</dbReference>
<organism evidence="3 4">
    <name type="scientific">Sitophilus oryzae</name>
    <name type="common">Rice weevil</name>
    <name type="synonym">Curculio oryzae</name>
    <dbReference type="NCBI Taxonomy" id="7048"/>
    <lineage>
        <taxon>Eukaryota</taxon>
        <taxon>Metazoa</taxon>
        <taxon>Ecdysozoa</taxon>
        <taxon>Arthropoda</taxon>
        <taxon>Hexapoda</taxon>
        <taxon>Insecta</taxon>
        <taxon>Pterygota</taxon>
        <taxon>Neoptera</taxon>
        <taxon>Endopterygota</taxon>
        <taxon>Coleoptera</taxon>
        <taxon>Polyphaga</taxon>
        <taxon>Cucujiformia</taxon>
        <taxon>Curculionidae</taxon>
        <taxon>Dryophthorinae</taxon>
        <taxon>Sitophilus</taxon>
    </lineage>
</organism>
<proteinExistence type="predicted"/>
<keyword evidence="3" id="KW-1185">Reference proteome</keyword>
<reference evidence="4" key="1">
    <citation type="submission" date="2025-08" db="UniProtKB">
        <authorList>
            <consortium name="RefSeq"/>
        </authorList>
    </citation>
    <scope>IDENTIFICATION</scope>
    <source>
        <tissue evidence="4">Gonads</tissue>
    </source>
</reference>
<dbReference type="SUPFAM" id="SSF53474">
    <property type="entry name" value="alpha/beta-Hydrolases"/>
    <property type="match status" value="1"/>
</dbReference>
<accession>A0A6J2YCU5</accession>
<name>A0A6J2YCU5_SITOR</name>
<evidence type="ECO:0000313" key="3">
    <source>
        <dbReference type="Proteomes" id="UP000504635"/>
    </source>
</evidence>
<dbReference type="Proteomes" id="UP000504635">
    <property type="component" value="Unplaced"/>
</dbReference>
<gene>
    <name evidence="4" type="primary">LOC115886286</name>
</gene>